<feature type="compositionally biased region" description="Gly residues" evidence="1">
    <location>
        <begin position="131"/>
        <end position="143"/>
    </location>
</feature>
<feature type="compositionally biased region" description="Low complexity" evidence="1">
    <location>
        <begin position="726"/>
        <end position="753"/>
    </location>
</feature>
<feature type="compositionally biased region" description="Gly residues" evidence="1">
    <location>
        <begin position="771"/>
        <end position="781"/>
    </location>
</feature>
<evidence type="ECO:0000313" key="2">
    <source>
        <dbReference type="EMBL" id="KAA8911292.1"/>
    </source>
</evidence>
<gene>
    <name evidence="2" type="ORF">FN846DRAFT_448660</name>
</gene>
<feature type="compositionally biased region" description="Basic and acidic residues" evidence="1">
    <location>
        <begin position="259"/>
        <end position="346"/>
    </location>
</feature>
<feature type="compositionally biased region" description="Basic and acidic residues" evidence="1">
    <location>
        <begin position="662"/>
        <end position="678"/>
    </location>
</feature>
<feature type="compositionally biased region" description="Pro residues" evidence="1">
    <location>
        <begin position="412"/>
        <end position="428"/>
    </location>
</feature>
<organism evidence="2 3">
    <name type="scientific">Sphaerosporella brunnea</name>
    <dbReference type="NCBI Taxonomy" id="1250544"/>
    <lineage>
        <taxon>Eukaryota</taxon>
        <taxon>Fungi</taxon>
        <taxon>Dikarya</taxon>
        <taxon>Ascomycota</taxon>
        <taxon>Pezizomycotina</taxon>
        <taxon>Pezizomycetes</taxon>
        <taxon>Pezizales</taxon>
        <taxon>Pyronemataceae</taxon>
        <taxon>Sphaerosporella</taxon>
    </lineage>
</organism>
<feature type="compositionally biased region" description="Basic and acidic residues" evidence="1">
    <location>
        <begin position="45"/>
        <end position="56"/>
    </location>
</feature>
<feature type="compositionally biased region" description="Basic and acidic residues" evidence="1">
    <location>
        <begin position="230"/>
        <end position="247"/>
    </location>
</feature>
<feature type="compositionally biased region" description="Low complexity" evidence="1">
    <location>
        <begin position="513"/>
        <end position="544"/>
    </location>
</feature>
<dbReference type="InterPro" id="IPR051425">
    <property type="entry name" value="Formin_Homology"/>
</dbReference>
<feature type="region of interest" description="Disordered" evidence="1">
    <location>
        <begin position="1"/>
        <end position="820"/>
    </location>
</feature>
<comment type="caution">
    <text evidence="2">The sequence shown here is derived from an EMBL/GenBank/DDBJ whole genome shotgun (WGS) entry which is preliminary data.</text>
</comment>
<feature type="compositionally biased region" description="Low complexity" evidence="1">
    <location>
        <begin position="705"/>
        <end position="718"/>
    </location>
</feature>
<sequence>MASRHPPSRPASPPSYARRPSVSTHQPPPSTPSFAAYPQAISRPADARDFPRDAPKGPKALVNSNNNTLSASSVSTTSSQHSPHKATFSFPPGPQHNPSHSHHYTTPGQGASPAPRGPGNVGGSSYAPSGPRGGGGVGRGGPGILSAGASRSPVTSSAPGGASSLVASGGPFGSAYVPEGDRYRGTRRRSGDWGDSSRGGRGRSRDRDYLDYNSSRGSIDHGRGGFGPRFNDRDRDFDRGRDFRDGRGGYYGHRPPRSPSRERDRGPPFHGLGRGDRDRPHDRGLGFIGDRRPDRDLRERERERDLRERERERDRERERERERDREQRERDREREVREREQRERRFAPTAAPPPPPSRTTSDVSRDNRDRPVDRPRAETREFHGPSDTPSQADRDREKRERDAADGSGPPSATFPPPAPAASPPPPVPAYHGSHVTTPAPIAPRVPASYSSANAPVQPWINNDASRDREKAIKKEDTLQKPPERRLERVPPPTPLNLAPSRPKRDSIEDEKSFSASVPSSAQSQPTPQPLNTTASPATTPLSAPVQSRSYSPSIPPQLPAGPRAGFSSSPSNVGATPPTGPRASLPPAGPRGQVNREAERKDAERKWTRERGGSVESNWSIGGTVPPLPQQQPNRVSSRESLREAPRESAPPRNEFGGAGHVHPDRMKEIETAAKVAEDVPMQAVPGSDSKEGSGAPPLAPPPRGSSVVSSRPGSSSSNQGFRGHSVGPAFSPVAPASSATTPAPTAPVSSTPNKIPPTAPKNFQSPRGGSYWGRGRGFRGGFPPTVVKREPLDEDNFMPHRGRGMVRGMDRGRGRGMMG</sequence>
<accession>A0A5J5F4G6</accession>
<dbReference type="Proteomes" id="UP000326924">
    <property type="component" value="Unassembled WGS sequence"/>
</dbReference>
<feature type="compositionally biased region" description="Basic and acidic residues" evidence="1">
    <location>
        <begin position="637"/>
        <end position="647"/>
    </location>
</feature>
<protein>
    <submittedName>
        <fullName evidence="2">Uncharacterized protein</fullName>
    </submittedName>
</protein>
<proteinExistence type="predicted"/>
<dbReference type="EMBL" id="VXIS01000037">
    <property type="protein sequence ID" value="KAA8911292.1"/>
    <property type="molecule type" value="Genomic_DNA"/>
</dbReference>
<feature type="compositionally biased region" description="Polar residues" evidence="1">
    <location>
        <begin position="448"/>
        <end position="463"/>
    </location>
</feature>
<feature type="compositionally biased region" description="Basic and acidic residues" evidence="1">
    <location>
        <begin position="392"/>
        <end position="404"/>
    </location>
</feature>
<reference evidence="2 3" key="1">
    <citation type="submission" date="2019-09" db="EMBL/GenBank/DDBJ databases">
        <title>Draft genome of the ectomycorrhizal ascomycete Sphaerosporella brunnea.</title>
        <authorList>
            <consortium name="DOE Joint Genome Institute"/>
            <person name="Benucci G.M."/>
            <person name="Marozzi G."/>
            <person name="Antonielli L."/>
            <person name="Sanchez S."/>
            <person name="Marco P."/>
            <person name="Wang X."/>
            <person name="Falini L.B."/>
            <person name="Barry K."/>
            <person name="Haridas S."/>
            <person name="Lipzen A."/>
            <person name="Labutti K."/>
            <person name="Grigoriev I.V."/>
            <person name="Murat C."/>
            <person name="Martin F."/>
            <person name="Albertini E."/>
            <person name="Donnini D."/>
            <person name="Bonito G."/>
        </authorList>
    </citation>
    <scope>NUCLEOTIDE SEQUENCE [LARGE SCALE GENOMIC DNA]</scope>
    <source>
        <strain evidence="2 3">Sb_GMNB300</strain>
    </source>
</reference>
<dbReference type="PANTHER" id="PTHR45725">
    <property type="entry name" value="FORMIN HOMOLOGY 2 FAMILY MEMBER"/>
    <property type="match status" value="1"/>
</dbReference>
<feature type="compositionally biased region" description="Low complexity" evidence="1">
    <location>
        <begin position="14"/>
        <end position="23"/>
    </location>
</feature>
<evidence type="ECO:0000313" key="3">
    <source>
        <dbReference type="Proteomes" id="UP000326924"/>
    </source>
</evidence>
<evidence type="ECO:0000256" key="1">
    <source>
        <dbReference type="SAM" id="MobiDB-lite"/>
    </source>
</evidence>
<feature type="compositionally biased region" description="Low complexity" evidence="1">
    <location>
        <begin position="60"/>
        <end position="79"/>
    </location>
</feature>
<name>A0A5J5F4G6_9PEZI</name>
<dbReference type="AlphaFoldDB" id="A0A5J5F4G6"/>
<feature type="compositionally biased region" description="Basic and acidic residues" evidence="1">
    <location>
        <begin position="594"/>
        <end position="613"/>
    </location>
</feature>
<feature type="compositionally biased region" description="Basic and acidic residues" evidence="1">
    <location>
        <begin position="502"/>
        <end position="512"/>
    </location>
</feature>
<feature type="compositionally biased region" description="Basic and acidic residues" evidence="1">
    <location>
        <begin position="179"/>
        <end position="192"/>
    </location>
</feature>
<keyword evidence="3" id="KW-1185">Reference proteome</keyword>
<feature type="compositionally biased region" description="Basic and acidic residues" evidence="1">
    <location>
        <begin position="464"/>
        <end position="488"/>
    </location>
</feature>
<dbReference type="InParanoid" id="A0A5J5F4G6"/>
<feature type="compositionally biased region" description="Basic and acidic residues" evidence="1">
    <location>
        <begin position="363"/>
        <end position="384"/>
    </location>
</feature>